<dbReference type="RefSeq" id="XP_056476993.1">
    <property type="nucleotide sequence ID" value="XM_056616636.1"/>
</dbReference>
<dbReference type="InterPro" id="IPR019826">
    <property type="entry name" value="Carboxylesterase_B_AS"/>
</dbReference>
<evidence type="ECO:0000256" key="1">
    <source>
        <dbReference type="ARBA" id="ARBA00005964"/>
    </source>
</evidence>
<proteinExistence type="inferred from homology"/>
<feature type="domain" description="Carboxylesterase type B" evidence="4">
    <location>
        <begin position="33"/>
        <end position="540"/>
    </location>
</feature>
<dbReference type="FunFam" id="3.40.50.1820:FF:000266">
    <property type="entry name" value="Carboxylic ester hydrolase"/>
    <property type="match status" value="1"/>
</dbReference>
<protein>
    <recommendedName>
        <fullName evidence="3">Carboxylic ester hydrolase</fullName>
        <ecNumber evidence="3">3.1.1.-</ecNumber>
    </recommendedName>
</protein>
<dbReference type="InterPro" id="IPR019819">
    <property type="entry name" value="Carboxylesterase_B_CS"/>
</dbReference>
<feature type="signal peptide" evidence="3">
    <location>
        <begin position="1"/>
        <end position="22"/>
    </location>
</feature>
<dbReference type="OrthoDB" id="408631at2759"/>
<dbReference type="EC" id="3.1.1.-" evidence="3"/>
<keyword evidence="2 3" id="KW-0378">Hydrolase</keyword>
<evidence type="ECO:0000259" key="4">
    <source>
        <dbReference type="Pfam" id="PF00135"/>
    </source>
</evidence>
<evidence type="ECO:0000313" key="5">
    <source>
        <dbReference type="EMBL" id="KAJ5103613.1"/>
    </source>
</evidence>
<sequence>MRVSEPLLLTTASAILAGLANAGPTVDLGYATYEGYYDSTYELNVWKSIRYAAPPIGNLRWQAPAPPVQNNTHITQAVQQPPMCPQSGAAKTPAVYGFNSGAGDEDCLFLNLYAPPGAQDLPVFLWIHGGGYGLFGAVYDPSPMMNANNNGFITVEIQYRLGAFGFLSSDDVHTYGETNAGLLDQRFAMEWVQNHIQKFGGDPSRVTIGGESSGAGSVMLHSLAYGGREDRLFTNIIGASAWSPPAYKYNDSIPTQYYNDFAELAGCSSDMVGDTARKYQTVFDCLVNADTMVLQNASGIVSTSGLFGTFAFLPVVDGDFIQYRPAEQLSSGRVSGKRILIGNNANDGVPLSNPNVIGRAAFVDYVKTTYPRLTADDVSELIEIYKYQDSQPTSSNPRFDTLGSTKPTALNESEMATGLQQTVFDIYAETKFDCPAQWLAEAFSKDSRQSWKYQFSVTPAYHGADLSAYFSTNSSLPADFVRAFQKIWGNFIINDTPVISVNDATGGKLNSTVPAARNGLIDWPNFTPNHPWQMDLNATGGTLATVYVTPNLTFYERLGPGIVNVFRLANAYTWEGGRGRRCDFWLKVSPESPSETKCTHHFCV</sequence>
<evidence type="ECO:0000313" key="6">
    <source>
        <dbReference type="Proteomes" id="UP001149074"/>
    </source>
</evidence>
<comment type="similarity">
    <text evidence="1 3">Belongs to the type-B carboxylesterase/lipase family.</text>
</comment>
<dbReference type="PROSITE" id="PS00941">
    <property type="entry name" value="CARBOXYLESTERASE_B_2"/>
    <property type="match status" value="1"/>
</dbReference>
<accession>A0A9W9FNU4</accession>
<dbReference type="InterPro" id="IPR029058">
    <property type="entry name" value="AB_hydrolase_fold"/>
</dbReference>
<dbReference type="GO" id="GO:0017000">
    <property type="term" value="P:antibiotic biosynthetic process"/>
    <property type="evidence" value="ECO:0007669"/>
    <property type="project" value="UniProtKB-ARBA"/>
</dbReference>
<evidence type="ECO:0000256" key="2">
    <source>
        <dbReference type="ARBA" id="ARBA00022801"/>
    </source>
</evidence>
<keyword evidence="3" id="KW-0732">Signal</keyword>
<reference evidence="5" key="1">
    <citation type="submission" date="2022-11" db="EMBL/GenBank/DDBJ databases">
        <authorList>
            <person name="Petersen C."/>
        </authorList>
    </citation>
    <scope>NUCLEOTIDE SEQUENCE</scope>
    <source>
        <strain evidence="5">IBT 30761</strain>
    </source>
</reference>
<dbReference type="GeneID" id="81355615"/>
<feature type="chain" id="PRO_5041012183" description="Carboxylic ester hydrolase" evidence="3">
    <location>
        <begin position="23"/>
        <end position="604"/>
    </location>
</feature>
<dbReference type="Gene3D" id="3.40.50.1820">
    <property type="entry name" value="alpha/beta hydrolase"/>
    <property type="match status" value="1"/>
</dbReference>
<dbReference type="SUPFAM" id="SSF53474">
    <property type="entry name" value="alpha/beta-Hydrolases"/>
    <property type="match status" value="1"/>
</dbReference>
<comment type="caution">
    <text evidence="5">The sequence shown here is derived from an EMBL/GenBank/DDBJ whole genome shotgun (WGS) entry which is preliminary data.</text>
</comment>
<dbReference type="InterPro" id="IPR050309">
    <property type="entry name" value="Type-B_Carboxylest/Lipase"/>
</dbReference>
<gene>
    <name evidence="5" type="ORF">N7532_004142</name>
</gene>
<keyword evidence="6" id="KW-1185">Reference proteome</keyword>
<reference evidence="5" key="2">
    <citation type="journal article" date="2023" name="IMA Fungus">
        <title>Comparative genomic study of the Penicillium genus elucidates a diverse pangenome and 15 lateral gene transfer events.</title>
        <authorList>
            <person name="Petersen C."/>
            <person name="Sorensen T."/>
            <person name="Nielsen M.R."/>
            <person name="Sondergaard T.E."/>
            <person name="Sorensen J.L."/>
            <person name="Fitzpatrick D.A."/>
            <person name="Frisvad J.C."/>
            <person name="Nielsen K.L."/>
        </authorList>
    </citation>
    <scope>NUCLEOTIDE SEQUENCE</scope>
    <source>
        <strain evidence="5">IBT 30761</strain>
    </source>
</reference>
<dbReference type="PROSITE" id="PS00122">
    <property type="entry name" value="CARBOXYLESTERASE_B_1"/>
    <property type="match status" value="1"/>
</dbReference>
<organism evidence="5 6">
    <name type="scientific">Penicillium argentinense</name>
    <dbReference type="NCBI Taxonomy" id="1131581"/>
    <lineage>
        <taxon>Eukaryota</taxon>
        <taxon>Fungi</taxon>
        <taxon>Dikarya</taxon>
        <taxon>Ascomycota</taxon>
        <taxon>Pezizomycotina</taxon>
        <taxon>Eurotiomycetes</taxon>
        <taxon>Eurotiomycetidae</taxon>
        <taxon>Eurotiales</taxon>
        <taxon>Aspergillaceae</taxon>
        <taxon>Penicillium</taxon>
    </lineage>
</organism>
<dbReference type="GO" id="GO:0016787">
    <property type="term" value="F:hydrolase activity"/>
    <property type="evidence" value="ECO:0007669"/>
    <property type="project" value="UniProtKB-KW"/>
</dbReference>
<evidence type="ECO:0000256" key="3">
    <source>
        <dbReference type="RuleBase" id="RU361235"/>
    </source>
</evidence>
<dbReference type="Pfam" id="PF00135">
    <property type="entry name" value="COesterase"/>
    <property type="match status" value="1"/>
</dbReference>
<dbReference type="GO" id="GO:0072330">
    <property type="term" value="P:monocarboxylic acid biosynthetic process"/>
    <property type="evidence" value="ECO:0007669"/>
    <property type="project" value="UniProtKB-ARBA"/>
</dbReference>
<dbReference type="PANTHER" id="PTHR11559">
    <property type="entry name" value="CARBOXYLESTERASE"/>
    <property type="match status" value="1"/>
</dbReference>
<dbReference type="InterPro" id="IPR002018">
    <property type="entry name" value="CarbesteraseB"/>
</dbReference>
<dbReference type="Proteomes" id="UP001149074">
    <property type="component" value="Unassembled WGS sequence"/>
</dbReference>
<dbReference type="EMBL" id="JAPQKI010000004">
    <property type="protein sequence ID" value="KAJ5103613.1"/>
    <property type="molecule type" value="Genomic_DNA"/>
</dbReference>
<name>A0A9W9FNU4_9EURO</name>
<dbReference type="AlphaFoldDB" id="A0A9W9FNU4"/>